<feature type="domain" description="Methyltransferase" evidence="1">
    <location>
        <begin position="44"/>
        <end position="132"/>
    </location>
</feature>
<evidence type="ECO:0000313" key="4">
    <source>
        <dbReference type="Proteomes" id="UP000001169"/>
    </source>
</evidence>
<name>Q5UZH0_HALMA</name>
<evidence type="ECO:0000313" key="2">
    <source>
        <dbReference type="EMBL" id="AAV47333.1"/>
    </source>
</evidence>
<keyword evidence="3" id="KW-0808">Transferase</keyword>
<evidence type="ECO:0000259" key="1">
    <source>
        <dbReference type="Pfam" id="PF13649"/>
    </source>
</evidence>
<keyword evidence="3" id="KW-0489">Methyltransferase</keyword>
<dbReference type="PaxDb" id="272569-rrnAC2530"/>
<dbReference type="InterPro" id="IPR041698">
    <property type="entry name" value="Methyltransf_25"/>
</dbReference>
<evidence type="ECO:0000313" key="3">
    <source>
        <dbReference type="EMBL" id="QCP92037.1"/>
    </source>
</evidence>
<dbReference type="Pfam" id="PF13649">
    <property type="entry name" value="Methyltransf_25"/>
    <property type="match status" value="1"/>
</dbReference>
<dbReference type="DNASU" id="3128903"/>
<dbReference type="AlphaFoldDB" id="Q5UZH0"/>
<dbReference type="EMBL" id="CP039138">
    <property type="protein sequence ID" value="QCP92037.1"/>
    <property type="molecule type" value="Genomic_DNA"/>
</dbReference>
<dbReference type="PANTHER" id="PTHR42912">
    <property type="entry name" value="METHYLTRANSFERASE"/>
    <property type="match status" value="1"/>
</dbReference>
<dbReference type="CDD" id="cd02440">
    <property type="entry name" value="AdoMet_MTases"/>
    <property type="match status" value="1"/>
</dbReference>
<dbReference type="SUPFAM" id="SSF53335">
    <property type="entry name" value="S-adenosyl-L-methionine-dependent methyltransferases"/>
    <property type="match status" value="1"/>
</dbReference>
<proteinExistence type="predicted"/>
<dbReference type="GO" id="GO:0032259">
    <property type="term" value="P:methylation"/>
    <property type="evidence" value="ECO:0007669"/>
    <property type="project" value="UniProtKB-KW"/>
</dbReference>
<dbReference type="STRING" id="272569.rrnAC2530"/>
<dbReference type="EMBL" id="AY596297">
    <property type="protein sequence ID" value="AAV47333.1"/>
    <property type="molecule type" value="Genomic_DNA"/>
</dbReference>
<keyword evidence="4" id="KW-1185">Reference proteome</keyword>
<protein>
    <submittedName>
        <fullName evidence="3">Class I SAM-dependent methyltransferase</fullName>
    </submittedName>
    <submittedName>
        <fullName evidence="2">Methytransferase</fullName>
    </submittedName>
</protein>
<sequence>MDRNEVRHAWDSVSETYAERRDPTGSDAALLEDLLERLPEAPTVLDVGCGDGARTLANLPPRSVGLDFSRAGLDLAAETVPDSRLVQGDMGSLPVTTDSVDAITAYHAVFHVQRDQHPEVYREFARVLRPGGTVLMTLPSGQFETVRRGWMGGSMFFSAPGRRATLDQLADAGFTETETVTATDPLGSDSEFVFATLADA</sequence>
<organism evidence="2 4">
    <name type="scientific">Haloarcula marismortui (strain ATCC 43049 / DSM 3752 / JCM 8966 / VKM B-1809)</name>
    <name type="common">Halobacterium marismortui</name>
    <dbReference type="NCBI Taxonomy" id="272569"/>
    <lineage>
        <taxon>Archaea</taxon>
        <taxon>Methanobacteriati</taxon>
        <taxon>Methanobacteriota</taxon>
        <taxon>Stenosarchaea group</taxon>
        <taxon>Halobacteria</taxon>
        <taxon>Halobacteriales</taxon>
        <taxon>Haloarculaceae</taxon>
        <taxon>Haloarcula</taxon>
    </lineage>
</organism>
<dbReference type="GO" id="GO:0008168">
    <property type="term" value="F:methyltransferase activity"/>
    <property type="evidence" value="ECO:0007669"/>
    <property type="project" value="UniProtKB-KW"/>
</dbReference>
<dbReference type="eggNOG" id="arCOG01782">
    <property type="taxonomic scope" value="Archaea"/>
</dbReference>
<dbReference type="InterPro" id="IPR029063">
    <property type="entry name" value="SAM-dependent_MTases_sf"/>
</dbReference>
<dbReference type="KEGG" id="hma:rrnAC2530"/>
<gene>
    <name evidence="2" type="ordered locus">rrnAC2530</name>
    <name evidence="3" type="ORF">E6P14_14670</name>
</gene>
<reference evidence="3 5" key="2">
    <citation type="submission" date="2019-04" db="EMBL/GenBank/DDBJ databases">
        <title>Methylomes of two halophilic Archaea, Haloarcula marismortui and Haloferax mediterranei.</title>
        <authorList>
            <person name="DasSarma S."/>
            <person name="DasSarma P."/>
            <person name="DasSarma S."/>
            <person name="Fomenkov A."/>
            <person name="Vincze T."/>
            <person name="Anton B.P."/>
            <person name="Roberts R.J."/>
        </authorList>
    </citation>
    <scope>NUCLEOTIDE SEQUENCE [LARGE SCALE GENOMIC DNA]</scope>
    <source>
        <strain evidence="3 5">ATCC 43049</strain>
    </source>
</reference>
<dbReference type="PANTHER" id="PTHR42912:SF45">
    <property type="entry name" value="23S RRNA (GUANINE(745)-N(1))-METHYLTRANSFERASE"/>
    <property type="match status" value="1"/>
</dbReference>
<dbReference type="Gene3D" id="3.40.50.150">
    <property type="entry name" value="Vaccinia Virus protein VP39"/>
    <property type="match status" value="1"/>
</dbReference>
<dbReference type="PATRIC" id="fig|272569.17.peg.3138"/>
<dbReference type="GeneID" id="40153424"/>
<evidence type="ECO:0000313" key="5">
    <source>
        <dbReference type="Proteomes" id="UP000298722"/>
    </source>
</evidence>
<dbReference type="EnsemblBacteria" id="AAV47333">
    <property type="protein sequence ID" value="AAV47333"/>
    <property type="gene ID" value="rrnAC2530"/>
</dbReference>
<accession>Q5UZH0</accession>
<dbReference type="InterPro" id="IPR050508">
    <property type="entry name" value="Methyltransf_Superfamily"/>
</dbReference>
<dbReference type="RefSeq" id="WP_011224284.1">
    <property type="nucleotide sequence ID" value="NC_006396.1"/>
</dbReference>
<reference evidence="2 4" key="1">
    <citation type="journal article" date="2004" name="Genome Res.">
        <title>Genome sequence of Haloarcula marismortui: a halophilic archaeon from the Dead Sea.</title>
        <authorList>
            <person name="Baliga N.S."/>
            <person name="Bonneau R."/>
            <person name="Facciotti M.T."/>
            <person name="Pan M."/>
            <person name="Glusman G."/>
            <person name="Deutsch E.W."/>
            <person name="Shannon P."/>
            <person name="Chiu Y."/>
            <person name="Weng R.S."/>
            <person name="Gan R.R."/>
            <person name="Hung P."/>
            <person name="Date S.V."/>
            <person name="Marcotte E."/>
            <person name="Hood L."/>
            <person name="Ng W.V."/>
        </authorList>
    </citation>
    <scope>NUCLEOTIDE SEQUENCE [LARGE SCALE GENOMIC DNA]</scope>
    <source>
        <strain evidence="2">ATCC 43049</strain>
        <strain evidence="4">ATCC 43049 / DSM 3752 / JCM 8966 / VKM B-1809</strain>
    </source>
</reference>
<dbReference type="Proteomes" id="UP000001169">
    <property type="component" value="Chromosome I"/>
</dbReference>
<dbReference type="HOGENOM" id="CLU_060397_2_1_2"/>
<dbReference type="Proteomes" id="UP000298722">
    <property type="component" value="Chromosome"/>
</dbReference>